<dbReference type="KEGG" id="tet:TTHERM_000128978"/>
<reference evidence="2" key="1">
    <citation type="journal article" date="2006" name="PLoS Biol.">
        <title>Macronuclear genome sequence of the ciliate Tetrahymena thermophila, a model eukaryote.</title>
        <authorList>
            <person name="Eisen J.A."/>
            <person name="Coyne R.S."/>
            <person name="Wu M."/>
            <person name="Wu D."/>
            <person name="Thiagarajan M."/>
            <person name="Wortman J.R."/>
            <person name="Badger J.H."/>
            <person name="Ren Q."/>
            <person name="Amedeo P."/>
            <person name="Jones K.M."/>
            <person name="Tallon L.J."/>
            <person name="Delcher A.L."/>
            <person name="Salzberg S.L."/>
            <person name="Silva J.C."/>
            <person name="Haas B.J."/>
            <person name="Majoros W.H."/>
            <person name="Farzad M."/>
            <person name="Carlton J.M."/>
            <person name="Smith R.K. Jr."/>
            <person name="Garg J."/>
            <person name="Pearlman R.E."/>
            <person name="Karrer K.M."/>
            <person name="Sun L."/>
            <person name="Manning G."/>
            <person name="Elde N.C."/>
            <person name="Turkewitz A.P."/>
            <person name="Asai D.J."/>
            <person name="Wilkes D.E."/>
            <person name="Wang Y."/>
            <person name="Cai H."/>
            <person name="Collins K."/>
            <person name="Stewart B.A."/>
            <person name="Lee S.R."/>
            <person name="Wilamowska K."/>
            <person name="Weinberg Z."/>
            <person name="Ruzzo W.L."/>
            <person name="Wloga D."/>
            <person name="Gaertig J."/>
            <person name="Frankel J."/>
            <person name="Tsao C.-C."/>
            <person name="Gorovsky M.A."/>
            <person name="Keeling P.J."/>
            <person name="Waller R.F."/>
            <person name="Patron N.J."/>
            <person name="Cherry J.M."/>
            <person name="Stover N.A."/>
            <person name="Krieger C.J."/>
            <person name="del Toro C."/>
            <person name="Ryder H.F."/>
            <person name="Williamson S.C."/>
            <person name="Barbeau R.A."/>
            <person name="Hamilton E.P."/>
            <person name="Orias E."/>
        </authorList>
    </citation>
    <scope>NUCLEOTIDE SEQUENCE [LARGE SCALE GENOMIC DNA]</scope>
    <source>
        <strain evidence="2">SB210</strain>
    </source>
</reference>
<dbReference type="EMBL" id="GG662699">
    <property type="protein sequence ID" value="EWS74314.1"/>
    <property type="molecule type" value="Genomic_DNA"/>
</dbReference>
<accession>W7XJT5</accession>
<evidence type="ECO:0000313" key="1">
    <source>
        <dbReference type="EMBL" id="EWS74314.1"/>
    </source>
</evidence>
<name>W7XJT5_TETTS</name>
<dbReference type="InParanoid" id="W7XJT5"/>
<evidence type="ECO:0000313" key="2">
    <source>
        <dbReference type="Proteomes" id="UP000009168"/>
    </source>
</evidence>
<dbReference type="AlphaFoldDB" id="W7XJT5"/>
<dbReference type="RefSeq" id="XP_012653135.1">
    <property type="nucleotide sequence ID" value="XM_012797681.1"/>
</dbReference>
<keyword evidence="2" id="KW-1185">Reference proteome</keyword>
<protein>
    <submittedName>
        <fullName evidence="1">Uncharacterized protein</fullName>
    </submittedName>
</protein>
<organism evidence="1 2">
    <name type="scientific">Tetrahymena thermophila (strain SB210)</name>
    <dbReference type="NCBI Taxonomy" id="312017"/>
    <lineage>
        <taxon>Eukaryota</taxon>
        <taxon>Sar</taxon>
        <taxon>Alveolata</taxon>
        <taxon>Ciliophora</taxon>
        <taxon>Intramacronucleata</taxon>
        <taxon>Oligohymenophorea</taxon>
        <taxon>Hymenostomatida</taxon>
        <taxon>Tetrahymenina</taxon>
        <taxon>Tetrahymenidae</taxon>
        <taxon>Tetrahymena</taxon>
    </lineage>
</organism>
<proteinExistence type="predicted"/>
<sequence length="177" mass="21087">MNYINQIQKNKIVQELSDIFTALQKYQLLNQINNNLNFFIQQNQINEVKMQKIKRLSQLDPFIDYISIKAFQNSPHLLDKNNLNQFIMLFDALYFIIFQSQKLKQIDLCFNLLDVCPQFFQSQNIKNNLQLESFSLDLVQNCLKLTKIYIFFSKIEIVKANRIYFPSFLTLLVKTLI</sequence>
<gene>
    <name evidence="1" type="ORF">TTHERM_000128978</name>
</gene>
<dbReference type="GeneID" id="24437414"/>
<dbReference type="Proteomes" id="UP000009168">
    <property type="component" value="Unassembled WGS sequence"/>
</dbReference>